<sequence>MRIVLPTSRATTRALLRVPATKVVQICQLSTATPALPGWFKRMAFTNEYQLPRLPVPQLSNTIERYLETIKPLVSVNEWKEHAELAERFAREEGRLLQDFLLKRELAQANARSYPYNYMEADWDTMYMGLRCETPVNINPAYGLVDETDGNLQGFIPRTSAFVHSLVKWWEKVKDSELEQDPKQCMSSFARQLGTARIPKTGRDVLESNPRSSHIVVMKGYQFYQLDVLSPDGKQLLSAAEIGHRLQEIMNDKDKPEHDVDLSTLTAQNRDTWAQLREELIAHHPVNEHSIKTIDSALFVLVLDDRASSQTRDRSELSLHGNAAHRWFDKVQVVAYTDGHLAINFEHSFSDGTAWNRWLHEVWHDMRGTDSGFAPLKQRPAWENTTKPVKLSWKLSNNLVADVEKAQDNFVKHAANNKTEFLEYTNFGKNSCKEWKLSPDGVAQMSFQLAFHAAHGKTPPTYESCSTRNFHHGRTETIRSATPAAAEFVQAVAGNSSKETQRELFVKAVKRHVDLAKTAQQGQGVDRHLMVLASIARENGIKSEFLESPVRAQSSNFQISSSNVTMPFLHYFTFGAVVPDGYGVGYLVHNKAINVNITNFADSKVTDGKLFKQKLHESLDTIRDLADSAP</sequence>
<dbReference type="InterPro" id="IPR023213">
    <property type="entry name" value="CAT-like_dom_sf"/>
</dbReference>
<protein>
    <recommendedName>
        <fullName evidence="6">Choline/carnitine acyltransferase domain-containing protein</fullName>
    </recommendedName>
</protein>
<keyword evidence="2 5" id="KW-0808">Transferase</keyword>
<keyword evidence="3 5" id="KW-0012">Acyltransferase</keyword>
<feature type="active site" description="Proton acceptor" evidence="4">
    <location>
        <position position="347"/>
    </location>
</feature>
<dbReference type="PANTHER" id="PTHR22589:SF16">
    <property type="entry name" value="CARNITINE O-PALMITOYLTRANSFERASE 2, MITOCHONDRIAL"/>
    <property type="match status" value="1"/>
</dbReference>
<evidence type="ECO:0000313" key="8">
    <source>
        <dbReference type="Proteomes" id="UP001146120"/>
    </source>
</evidence>
<dbReference type="PROSITE" id="PS00439">
    <property type="entry name" value="ACYLTRANSF_C_1"/>
    <property type="match status" value="1"/>
</dbReference>
<feature type="domain" description="Choline/carnitine acyltransferase" evidence="6">
    <location>
        <begin position="54"/>
        <end position="617"/>
    </location>
</feature>
<comment type="caution">
    <text evidence="7">The sequence shown here is derived from an EMBL/GenBank/DDBJ whole genome shotgun (WGS) entry which is preliminary data.</text>
</comment>
<dbReference type="PANTHER" id="PTHR22589">
    <property type="entry name" value="CARNITINE O-ACYLTRANSFERASE"/>
    <property type="match status" value="1"/>
</dbReference>
<name>A0AAV2Z4S2_9STRA</name>
<dbReference type="GO" id="GO:0005739">
    <property type="term" value="C:mitochondrion"/>
    <property type="evidence" value="ECO:0007669"/>
    <property type="project" value="TreeGrafter"/>
</dbReference>
<dbReference type="AlphaFoldDB" id="A0AAV2Z4S2"/>
<proteinExistence type="inferred from homology"/>
<organism evidence="7 8">
    <name type="scientific">Lagenidium giganteum</name>
    <dbReference type="NCBI Taxonomy" id="4803"/>
    <lineage>
        <taxon>Eukaryota</taxon>
        <taxon>Sar</taxon>
        <taxon>Stramenopiles</taxon>
        <taxon>Oomycota</taxon>
        <taxon>Peronosporomycetes</taxon>
        <taxon>Pythiales</taxon>
        <taxon>Pythiaceae</taxon>
    </lineage>
</organism>
<gene>
    <name evidence="7" type="ORF">N0F65_007185</name>
</gene>
<dbReference type="Proteomes" id="UP001146120">
    <property type="component" value="Unassembled WGS sequence"/>
</dbReference>
<evidence type="ECO:0000256" key="4">
    <source>
        <dbReference type="PIRSR" id="PIRSR600542-1"/>
    </source>
</evidence>
<dbReference type="InterPro" id="IPR039551">
    <property type="entry name" value="Cho/carn_acyl_trans"/>
</dbReference>
<comment type="similarity">
    <text evidence="1 5">Belongs to the carnitine/choline acetyltransferase family.</text>
</comment>
<dbReference type="Gene3D" id="3.30.559.70">
    <property type="entry name" value="Choline/Carnitine o-acyltransferase, domain 2"/>
    <property type="match status" value="1"/>
</dbReference>
<dbReference type="Pfam" id="PF00755">
    <property type="entry name" value="Carn_acyltransf"/>
    <property type="match status" value="1"/>
</dbReference>
<evidence type="ECO:0000259" key="6">
    <source>
        <dbReference type="Pfam" id="PF00755"/>
    </source>
</evidence>
<keyword evidence="8" id="KW-1185">Reference proteome</keyword>
<evidence type="ECO:0000313" key="7">
    <source>
        <dbReference type="EMBL" id="DBA02366.1"/>
    </source>
</evidence>
<dbReference type="InterPro" id="IPR042231">
    <property type="entry name" value="Cho/carn_acyl_trans_2"/>
</dbReference>
<accession>A0AAV2Z4S2</accession>
<reference evidence="7" key="2">
    <citation type="journal article" date="2023" name="Microbiol Resour">
        <title>Decontamination and Annotation of the Draft Genome Sequence of the Oomycete Lagenidium giganteum ARSEF 373.</title>
        <authorList>
            <person name="Morgan W.R."/>
            <person name="Tartar A."/>
        </authorList>
    </citation>
    <scope>NUCLEOTIDE SEQUENCE</scope>
    <source>
        <strain evidence="7">ARSEF 373</strain>
    </source>
</reference>
<evidence type="ECO:0000256" key="3">
    <source>
        <dbReference type="ARBA" id="ARBA00023315"/>
    </source>
</evidence>
<dbReference type="GO" id="GO:0004095">
    <property type="term" value="F:carnitine O-palmitoyltransferase activity"/>
    <property type="evidence" value="ECO:0007669"/>
    <property type="project" value="TreeGrafter"/>
</dbReference>
<dbReference type="EMBL" id="DAKRPA010000032">
    <property type="protein sequence ID" value="DBA02366.1"/>
    <property type="molecule type" value="Genomic_DNA"/>
</dbReference>
<dbReference type="GO" id="GO:0006635">
    <property type="term" value="P:fatty acid beta-oxidation"/>
    <property type="evidence" value="ECO:0007669"/>
    <property type="project" value="TreeGrafter"/>
</dbReference>
<evidence type="ECO:0000256" key="2">
    <source>
        <dbReference type="ARBA" id="ARBA00022679"/>
    </source>
</evidence>
<evidence type="ECO:0000256" key="5">
    <source>
        <dbReference type="RuleBase" id="RU003801"/>
    </source>
</evidence>
<evidence type="ECO:0000256" key="1">
    <source>
        <dbReference type="ARBA" id="ARBA00005232"/>
    </source>
</evidence>
<dbReference type="PROSITE" id="PS00440">
    <property type="entry name" value="ACYLTRANSF_C_2"/>
    <property type="match status" value="1"/>
</dbReference>
<dbReference type="SUPFAM" id="SSF52777">
    <property type="entry name" value="CoA-dependent acyltransferases"/>
    <property type="match status" value="2"/>
</dbReference>
<reference evidence="7" key="1">
    <citation type="submission" date="2022-11" db="EMBL/GenBank/DDBJ databases">
        <authorList>
            <person name="Morgan W.R."/>
            <person name="Tartar A."/>
        </authorList>
    </citation>
    <scope>NUCLEOTIDE SEQUENCE</scope>
    <source>
        <strain evidence="7">ARSEF 373</strain>
    </source>
</reference>
<dbReference type="Gene3D" id="3.30.559.10">
    <property type="entry name" value="Chloramphenicol acetyltransferase-like domain"/>
    <property type="match status" value="1"/>
</dbReference>
<dbReference type="InterPro" id="IPR000542">
    <property type="entry name" value="Carn_acyl_trans"/>
</dbReference>